<proteinExistence type="inferred from homology"/>
<organism evidence="6 7">
    <name type="scientific">Crotalaria pallida</name>
    <name type="common">Smooth rattlebox</name>
    <name type="synonym">Crotalaria striata</name>
    <dbReference type="NCBI Taxonomy" id="3830"/>
    <lineage>
        <taxon>Eukaryota</taxon>
        <taxon>Viridiplantae</taxon>
        <taxon>Streptophyta</taxon>
        <taxon>Embryophyta</taxon>
        <taxon>Tracheophyta</taxon>
        <taxon>Spermatophyta</taxon>
        <taxon>Magnoliopsida</taxon>
        <taxon>eudicotyledons</taxon>
        <taxon>Gunneridae</taxon>
        <taxon>Pentapetalae</taxon>
        <taxon>rosids</taxon>
        <taxon>fabids</taxon>
        <taxon>Fabales</taxon>
        <taxon>Fabaceae</taxon>
        <taxon>Papilionoideae</taxon>
        <taxon>50 kb inversion clade</taxon>
        <taxon>genistoids sensu lato</taxon>
        <taxon>core genistoids</taxon>
        <taxon>Crotalarieae</taxon>
        <taxon>Crotalaria</taxon>
    </lineage>
</organism>
<comment type="caution">
    <text evidence="6">The sequence shown here is derived from an EMBL/GenBank/DDBJ whole genome shotgun (WGS) entry which is preliminary data.</text>
</comment>
<dbReference type="Pfam" id="PF03101">
    <property type="entry name" value="FAR1"/>
    <property type="match status" value="1"/>
</dbReference>
<comment type="similarity">
    <text evidence="2">Belongs to the FHY3/FAR1 family.</text>
</comment>
<feature type="signal peptide" evidence="4">
    <location>
        <begin position="1"/>
        <end position="27"/>
    </location>
</feature>
<dbReference type="PANTHER" id="PTHR31669:SF283">
    <property type="entry name" value="PROTEIN FAR1-RELATED SEQUENCE"/>
    <property type="match status" value="1"/>
</dbReference>
<feature type="compositionally biased region" description="Basic residues" evidence="3">
    <location>
        <begin position="723"/>
        <end position="732"/>
    </location>
</feature>
<evidence type="ECO:0000256" key="2">
    <source>
        <dbReference type="RuleBase" id="RU367018"/>
    </source>
</evidence>
<feature type="domain" description="SWIM-type" evidence="5">
    <location>
        <begin position="576"/>
        <end position="612"/>
    </location>
</feature>
<dbReference type="GO" id="GO:0006355">
    <property type="term" value="P:regulation of DNA-templated transcription"/>
    <property type="evidence" value="ECO:0007669"/>
    <property type="project" value="UniProtKB-UniRule"/>
</dbReference>
<feature type="chain" id="PRO_5042843206" description="Protein FAR1-RELATED SEQUENCE" evidence="4">
    <location>
        <begin position="28"/>
        <end position="863"/>
    </location>
</feature>
<dbReference type="PANTHER" id="PTHR31669">
    <property type="entry name" value="PROTEIN FAR1-RELATED SEQUENCE 10-RELATED"/>
    <property type="match status" value="1"/>
</dbReference>
<dbReference type="InterPro" id="IPR004330">
    <property type="entry name" value="FAR1_DNA_bnd_dom"/>
</dbReference>
<feature type="region of interest" description="Disordered" evidence="3">
    <location>
        <begin position="713"/>
        <end position="812"/>
    </location>
</feature>
<keyword evidence="4" id="KW-0732">Signal</keyword>
<reference evidence="6 7" key="1">
    <citation type="submission" date="2024-01" db="EMBL/GenBank/DDBJ databases">
        <title>The genomes of 5 underutilized Papilionoideae crops provide insights into root nodulation and disease resistanc.</title>
        <authorList>
            <person name="Yuan L."/>
        </authorList>
    </citation>
    <scope>NUCLEOTIDE SEQUENCE [LARGE SCALE GENOMIC DNA]</scope>
    <source>
        <strain evidence="6">ZHUSHIDOU_FW_LH</strain>
        <tissue evidence="6">Leaf</tissue>
    </source>
</reference>
<evidence type="ECO:0000313" key="6">
    <source>
        <dbReference type="EMBL" id="KAK7251604.1"/>
    </source>
</evidence>
<protein>
    <recommendedName>
        <fullName evidence="2">Protein FAR1-RELATED SEQUENCE</fullName>
    </recommendedName>
</protein>
<dbReference type="PROSITE" id="PS50966">
    <property type="entry name" value="ZF_SWIM"/>
    <property type="match status" value="1"/>
</dbReference>
<dbReference type="GO" id="GO:0005634">
    <property type="term" value="C:nucleus"/>
    <property type="evidence" value="ECO:0007669"/>
    <property type="project" value="UniProtKB-SubCell"/>
</dbReference>
<sequence length="863" mass="100004">MWIFNSCQASLLLHPLFSSFIASTSQASPTLEGSSKYQESVSIDHINNVETTTAIEIDIDDENDDFLRWQPKSGMCFSSLEELKSFYSEYASRVGFGWKIRTSRKSEDGIVYYMIIACSREGSHVSSIPSTLKTVPTKAKGCPAKITTKLEEDGLWYLKKVDLEHNHEVSPTKARKFRNNKKISMNVQRTIQINDDAGVRINKTFRAIVEEAGGHANLACDERDVRNFIQKDRRAIGKDGDGAALNSYFNRMRDENANFFYDIDLDDGFHVKNVFWANARSRATYDSFGDVITFDTTYLTNKYDMPFAAFVGINHHGQSVLLGCGLVSNEDISSFVWLFSSWLRCMSGKPPGGIVTDQCKAMQNAIELVFPTTRHRWCLWHIMKKIPEKLKGFGEYKKMKNAMKAAVYDTLTEAELEEEWLKFIDVYHLRDNEWLSGLFAERHRWVPIYLKRYFWGGMSTTLRSESIHTFFDGYINSTTSLHQFVKQYDNALRDKAEKEFDADFRSMDTINPCGSSSPIEKQFQQEYTHAKFVEVQSEFRGKMNCVALLKSFDGTIATYEVFEEMTVGDKTRNRILDVAFNRDNHDISCQCFLFEFRGIMCRHSLSVLSLERVERVSSKYIVTRWSKNKKWKHSYIKTSYDVPAMKPSMERYDKLCKHFHEVGELAAEFEDESELLHQTLDNLKHDMLSMRHSKRNVETSFKGDYHHEKYGQHAENPIPHIRSPLRVKRKGRPPSNRKMPTVEKVVRKIQKRTKQRDQNLIIEDSRTRRRKKNRGSPLSQGFVRGWPDGREEEDRRSGPVAQCKEDRAREGVKEMEVTGEKCCGGNELTAPVEGLDEAEEEDEEMVRLLTVMRQRLQIHRSWR</sequence>
<keyword evidence="1 2" id="KW-0863">Zinc-finger</keyword>
<gene>
    <name evidence="6" type="ORF">RIF29_34946</name>
</gene>
<keyword evidence="2" id="KW-0479">Metal-binding</keyword>
<keyword evidence="2" id="KW-0539">Nucleus</keyword>
<dbReference type="EMBL" id="JAYWIO010000007">
    <property type="protein sequence ID" value="KAK7251604.1"/>
    <property type="molecule type" value="Genomic_DNA"/>
</dbReference>
<dbReference type="Proteomes" id="UP001372338">
    <property type="component" value="Unassembled WGS sequence"/>
</dbReference>
<dbReference type="InterPro" id="IPR031052">
    <property type="entry name" value="FHY3/FAR1"/>
</dbReference>
<evidence type="ECO:0000313" key="7">
    <source>
        <dbReference type="Proteomes" id="UP001372338"/>
    </source>
</evidence>
<dbReference type="GO" id="GO:0008270">
    <property type="term" value="F:zinc ion binding"/>
    <property type="evidence" value="ECO:0007669"/>
    <property type="project" value="UniProtKB-UniRule"/>
</dbReference>
<evidence type="ECO:0000259" key="5">
    <source>
        <dbReference type="PROSITE" id="PS50966"/>
    </source>
</evidence>
<comment type="function">
    <text evidence="2">Putative transcription activator involved in regulating light control of development.</text>
</comment>
<evidence type="ECO:0000256" key="1">
    <source>
        <dbReference type="PROSITE-ProRule" id="PRU00325"/>
    </source>
</evidence>
<dbReference type="Pfam" id="PF10551">
    <property type="entry name" value="MULE"/>
    <property type="match status" value="1"/>
</dbReference>
<feature type="compositionally biased region" description="Basic and acidic residues" evidence="3">
    <location>
        <begin position="787"/>
        <end position="812"/>
    </location>
</feature>
<keyword evidence="2" id="KW-0862">Zinc</keyword>
<dbReference type="Pfam" id="PF04434">
    <property type="entry name" value="SWIM"/>
    <property type="match status" value="1"/>
</dbReference>
<keyword evidence="7" id="KW-1185">Reference proteome</keyword>
<accession>A0AAN9HXN7</accession>
<dbReference type="AlphaFoldDB" id="A0AAN9HXN7"/>
<comment type="subcellular location">
    <subcellularLocation>
        <location evidence="2">Nucleus</location>
    </subcellularLocation>
</comment>
<evidence type="ECO:0000256" key="3">
    <source>
        <dbReference type="SAM" id="MobiDB-lite"/>
    </source>
</evidence>
<dbReference type="InterPro" id="IPR018289">
    <property type="entry name" value="MULE_transposase_dom"/>
</dbReference>
<evidence type="ECO:0000256" key="4">
    <source>
        <dbReference type="SAM" id="SignalP"/>
    </source>
</evidence>
<name>A0AAN9HXN7_CROPI</name>
<dbReference type="InterPro" id="IPR007527">
    <property type="entry name" value="Znf_SWIM"/>
</dbReference>